<dbReference type="Pfam" id="PF06949">
    <property type="entry name" value="DUF1292"/>
    <property type="match status" value="1"/>
</dbReference>
<dbReference type="eggNOG" id="COG3906">
    <property type="taxonomic scope" value="Bacteria"/>
</dbReference>
<dbReference type="PANTHER" id="PTHR40066:SF1">
    <property type="entry name" value="UPF0473 PROTEIN CBO2561_CLC_2432"/>
    <property type="match status" value="1"/>
</dbReference>
<dbReference type="GeneID" id="93699812"/>
<dbReference type="HAMAP" id="MF_01448">
    <property type="entry name" value="UPF0473"/>
    <property type="match status" value="1"/>
</dbReference>
<accession>A0A0H4KPH1</accession>
<evidence type="ECO:0000256" key="2">
    <source>
        <dbReference type="HAMAP-Rule" id="MF_01448"/>
    </source>
</evidence>
<reference evidence="3 4" key="1">
    <citation type="journal article" date="2015" name="PLoS ONE">
        <title>Genome Sequence of Bacillus endophyticus and Analysis of Its Companion Mechanism in the Ketogulonigenium vulgare-Bacillus Strain Consortium.</title>
        <authorList>
            <person name="Jia N."/>
            <person name="Du J."/>
            <person name="Ding M.Z."/>
            <person name="Gao F."/>
            <person name="Yuan Y.J."/>
        </authorList>
    </citation>
    <scope>NUCLEOTIDE SEQUENCE [LARGE SCALE GENOMIC DNA]</scope>
    <source>
        <strain evidence="3 4">Hbe603</strain>
    </source>
</reference>
<dbReference type="Proteomes" id="UP000036202">
    <property type="component" value="Chromosome"/>
</dbReference>
<proteinExistence type="inferred from homology"/>
<dbReference type="PATRIC" id="fig|135735.6.peg.4303"/>
<evidence type="ECO:0000313" key="4">
    <source>
        <dbReference type="Proteomes" id="UP000036202"/>
    </source>
</evidence>
<keyword evidence="4" id="KW-1185">Reference proteome</keyword>
<dbReference type="InterPro" id="IPR009711">
    <property type="entry name" value="UPF0473"/>
</dbReference>
<gene>
    <name evidence="3" type="ORF">BEH_20330</name>
</gene>
<sequence>MDHGEQHITVIDENGDEQLCEVITTFHSDQFNKAYVLYSPIAQSEEEGEVIVHASSFIPNGEGEDGELQPIETEEEWNMLEEVLYALDSEEE</sequence>
<reference evidence="4" key="2">
    <citation type="submission" date="2015-06" db="EMBL/GenBank/DDBJ databases">
        <title>Genome Sequence of Bacillus endophyticus and Analysis of its Companion Mechanism in the Ketogulonigenium vulgare-Bacillus strain Consortium.</title>
        <authorList>
            <person name="Jia N."/>
            <person name="Du J."/>
            <person name="Ding M.-Z."/>
            <person name="Gao F."/>
            <person name="Yuan Y.-J."/>
        </authorList>
    </citation>
    <scope>NUCLEOTIDE SEQUENCE [LARGE SCALE GENOMIC DNA]</scope>
    <source>
        <strain evidence="4">Hbe603</strain>
    </source>
</reference>
<dbReference type="NCBIfam" id="NF010221">
    <property type="entry name" value="PRK13678.2-4"/>
    <property type="match status" value="1"/>
</dbReference>
<organism evidence="3 4">
    <name type="scientific">Priestia filamentosa</name>
    <dbReference type="NCBI Taxonomy" id="1402861"/>
    <lineage>
        <taxon>Bacteria</taxon>
        <taxon>Bacillati</taxon>
        <taxon>Bacillota</taxon>
        <taxon>Bacilli</taxon>
        <taxon>Bacillales</taxon>
        <taxon>Bacillaceae</taxon>
        <taxon>Priestia</taxon>
    </lineage>
</organism>
<dbReference type="KEGG" id="beo:BEH_20330"/>
<dbReference type="AlphaFoldDB" id="A0A0H4KPH1"/>
<evidence type="ECO:0000313" key="3">
    <source>
        <dbReference type="EMBL" id="AKO94234.1"/>
    </source>
</evidence>
<evidence type="ECO:0000256" key="1">
    <source>
        <dbReference type="ARBA" id="ARBA00008439"/>
    </source>
</evidence>
<dbReference type="PANTHER" id="PTHR40066">
    <property type="entry name" value="UPF0473 PROTEIN CBO2561/CLC_2432"/>
    <property type="match status" value="1"/>
</dbReference>
<dbReference type="RefSeq" id="WP_019391385.1">
    <property type="nucleotide sequence ID" value="NZ_ALIM01000014.1"/>
</dbReference>
<name>A0A0H4KPH1_9BACI</name>
<comment type="similarity">
    <text evidence="1 2">Belongs to the UPF0473 family.</text>
</comment>
<dbReference type="OrthoDB" id="2086132at2"/>
<dbReference type="EMBL" id="CP011974">
    <property type="protein sequence ID" value="AKO94234.1"/>
    <property type="molecule type" value="Genomic_DNA"/>
</dbReference>
<accession>A0A1X7CWB5</accession>
<dbReference type="NCBIfam" id="NF010217">
    <property type="entry name" value="PRK13678.1-4"/>
    <property type="match status" value="1"/>
</dbReference>
<protein>
    <recommendedName>
        <fullName evidence="2">UPF0473 protein BEH_20330</fullName>
    </recommendedName>
</protein>